<name>A0A5N6E8U5_9EURO</name>
<accession>A0A5N6E8U5</accession>
<reference evidence="1 2" key="1">
    <citation type="submission" date="2019-04" db="EMBL/GenBank/DDBJ databases">
        <title>Fungal friends and foes A comparative genomics study of 23 Aspergillus species from section Flavi.</title>
        <authorList>
            <consortium name="DOE Joint Genome Institute"/>
            <person name="Kjaerbolling I."/>
            <person name="Vesth T.C."/>
            <person name="Frisvad J.C."/>
            <person name="Nybo J.L."/>
            <person name="Theobald S."/>
            <person name="Kildgaard S."/>
            <person name="Petersen T.I."/>
            <person name="Kuo A."/>
            <person name="Sato A."/>
            <person name="Lyhne E.K."/>
            <person name="Kogle M.E."/>
            <person name="Wiebenga A."/>
            <person name="Kun R.S."/>
            <person name="Lubbers R.J."/>
            <person name="Makela M.R."/>
            <person name="Barry K."/>
            <person name="Chovatia M."/>
            <person name="Clum A."/>
            <person name="Daum C."/>
            <person name="Haridas S."/>
            <person name="He G."/>
            <person name="LaButti K."/>
            <person name="Lipzen A."/>
            <person name="Mondo S."/>
            <person name="Pangilinan J."/>
            <person name="Riley R."/>
            <person name="Salamov A."/>
            <person name="Simmons B.A."/>
            <person name="Magnuson J.K."/>
            <person name="Henrissat B."/>
            <person name="Mortensen U.H."/>
            <person name="Larsen T.O."/>
            <person name="De vries R.P."/>
            <person name="Grigoriev I.V."/>
            <person name="Machida M."/>
            <person name="Baker S.E."/>
            <person name="Andersen M.R."/>
        </authorList>
    </citation>
    <scope>NUCLEOTIDE SEQUENCE [LARGE SCALE GENOMIC DNA]</scope>
    <source>
        <strain evidence="1 2">CBS 126849</strain>
    </source>
</reference>
<dbReference type="EMBL" id="ML733604">
    <property type="protein sequence ID" value="KAB8213495.1"/>
    <property type="molecule type" value="Genomic_DNA"/>
</dbReference>
<dbReference type="AlphaFoldDB" id="A0A5N6E8U5"/>
<organism evidence="1 2">
    <name type="scientific">Aspergillus novoparasiticus</name>
    <dbReference type="NCBI Taxonomy" id="986946"/>
    <lineage>
        <taxon>Eukaryota</taxon>
        <taxon>Fungi</taxon>
        <taxon>Dikarya</taxon>
        <taxon>Ascomycota</taxon>
        <taxon>Pezizomycotina</taxon>
        <taxon>Eurotiomycetes</taxon>
        <taxon>Eurotiomycetidae</taxon>
        <taxon>Eurotiales</taxon>
        <taxon>Aspergillaceae</taxon>
        <taxon>Aspergillus</taxon>
        <taxon>Aspergillus subgen. Circumdati</taxon>
    </lineage>
</organism>
<proteinExistence type="predicted"/>
<dbReference type="Proteomes" id="UP000326799">
    <property type="component" value="Unassembled WGS sequence"/>
</dbReference>
<sequence length="143" mass="16528">MEHPNEFKELAVLALQQAEKVLRLPIDANWRHQLKQFPEEAFCTKWNKNKHFQRAFVYFVGLMLYAMETSSDVGGLSSSCRAAREAQKMFWMVEPSLVPSSPQINDELLDFVDCISTCLGLQSSSSKKWNTVRYRHQSRPDAE</sequence>
<evidence type="ECO:0000313" key="1">
    <source>
        <dbReference type="EMBL" id="KAB8213495.1"/>
    </source>
</evidence>
<evidence type="ECO:0000313" key="2">
    <source>
        <dbReference type="Proteomes" id="UP000326799"/>
    </source>
</evidence>
<keyword evidence="2" id="KW-1185">Reference proteome</keyword>
<protein>
    <submittedName>
        <fullName evidence="1">Uncharacterized protein</fullName>
    </submittedName>
</protein>
<gene>
    <name evidence="1" type="ORF">BDV33DRAFT_210141</name>
</gene>